<dbReference type="InterPro" id="IPR000600">
    <property type="entry name" value="ROK"/>
</dbReference>
<keyword evidence="3" id="KW-1185">Reference proteome</keyword>
<evidence type="ECO:0000313" key="2">
    <source>
        <dbReference type="EMBL" id="THU39681.1"/>
    </source>
</evidence>
<dbReference type="AlphaFoldDB" id="A0A4S8HWQ6"/>
<dbReference type="RefSeq" id="WP_136577813.1">
    <property type="nucleotide sequence ID" value="NZ_STFF01000003.1"/>
</dbReference>
<dbReference type="PANTHER" id="PTHR18964">
    <property type="entry name" value="ROK (REPRESSOR, ORF, KINASE) FAMILY"/>
    <property type="match status" value="1"/>
</dbReference>
<reference evidence="2 3" key="1">
    <citation type="submission" date="2019-04" db="EMBL/GenBank/DDBJ databases">
        <title>Niastella caeni sp. nov., isolated from activated sludge.</title>
        <authorList>
            <person name="Sheng M."/>
        </authorList>
    </citation>
    <scope>NUCLEOTIDE SEQUENCE [LARGE SCALE GENOMIC DNA]</scope>
    <source>
        <strain evidence="2 3">HX-2-15</strain>
    </source>
</reference>
<evidence type="ECO:0000256" key="1">
    <source>
        <dbReference type="ARBA" id="ARBA00006479"/>
    </source>
</evidence>
<proteinExistence type="inferred from homology"/>
<sequence length="297" mass="32647">MDKRTASMSLALGIDIGGSHITAGVVDLAQKKIIEDSVVRQLVNRHAPAEEILGIWADTIKGRLLYCEHQATTIGFAMPGPFDYPNGICLIKGFDKYEALYGMNIRKELSARTGMPAEQISFRNDADAFLEGELFGGAGQGFTRALGLTLGTGLGSCLYVDGEITNAGLNVLPFKGGIAEEYLSTRWFVKTFHKLTGRQVNGVKELAEMYCDNDMARLVFDEFSVSFGEVLQHCLRSFDVEVIIIGGNISNAYSLFIDQVLKHLPAENKRPLIKQATLGEQAAMMGAAIHHRYYRMV</sequence>
<dbReference type="PANTHER" id="PTHR18964:SF149">
    <property type="entry name" value="BIFUNCTIONAL UDP-N-ACETYLGLUCOSAMINE 2-EPIMERASE_N-ACETYLMANNOSAMINE KINASE"/>
    <property type="match status" value="1"/>
</dbReference>
<protein>
    <submittedName>
        <fullName evidence="2">ROK family protein</fullName>
    </submittedName>
</protein>
<gene>
    <name evidence="2" type="ORF">FAM09_14390</name>
</gene>
<dbReference type="EMBL" id="STFF01000003">
    <property type="protein sequence ID" value="THU39681.1"/>
    <property type="molecule type" value="Genomic_DNA"/>
</dbReference>
<dbReference type="Proteomes" id="UP000306918">
    <property type="component" value="Unassembled WGS sequence"/>
</dbReference>
<accession>A0A4S8HWQ6</accession>
<dbReference type="InterPro" id="IPR043129">
    <property type="entry name" value="ATPase_NBD"/>
</dbReference>
<dbReference type="Gene3D" id="3.30.420.40">
    <property type="match status" value="2"/>
</dbReference>
<dbReference type="OrthoDB" id="9810372at2"/>
<name>A0A4S8HWQ6_9BACT</name>
<dbReference type="SUPFAM" id="SSF53067">
    <property type="entry name" value="Actin-like ATPase domain"/>
    <property type="match status" value="1"/>
</dbReference>
<organism evidence="2 3">
    <name type="scientific">Niastella caeni</name>
    <dbReference type="NCBI Taxonomy" id="2569763"/>
    <lineage>
        <taxon>Bacteria</taxon>
        <taxon>Pseudomonadati</taxon>
        <taxon>Bacteroidota</taxon>
        <taxon>Chitinophagia</taxon>
        <taxon>Chitinophagales</taxon>
        <taxon>Chitinophagaceae</taxon>
        <taxon>Niastella</taxon>
    </lineage>
</organism>
<comment type="caution">
    <text evidence="2">The sequence shown here is derived from an EMBL/GenBank/DDBJ whole genome shotgun (WGS) entry which is preliminary data.</text>
</comment>
<comment type="similarity">
    <text evidence="1">Belongs to the ROK (NagC/XylR) family.</text>
</comment>
<dbReference type="Pfam" id="PF00480">
    <property type="entry name" value="ROK"/>
    <property type="match status" value="2"/>
</dbReference>
<evidence type="ECO:0000313" key="3">
    <source>
        <dbReference type="Proteomes" id="UP000306918"/>
    </source>
</evidence>